<dbReference type="Proteomes" id="UP000266042">
    <property type="component" value="Unassembled WGS sequence"/>
</dbReference>
<protein>
    <submittedName>
        <fullName evidence="2">DUF4388 domain-containing protein</fullName>
    </submittedName>
</protein>
<evidence type="ECO:0000313" key="3">
    <source>
        <dbReference type="EMBL" id="RIE13085.1"/>
    </source>
</evidence>
<dbReference type="Proteomes" id="UP000265724">
    <property type="component" value="Unassembled WGS sequence"/>
</dbReference>
<gene>
    <name evidence="3" type="ORF">SMC2_05920</name>
    <name evidence="2" type="ORF">SMC3_05550</name>
</gene>
<feature type="domain" description="PatA-like N-terminal" evidence="1">
    <location>
        <begin position="16"/>
        <end position="120"/>
    </location>
</feature>
<name>A0A398DP36_9BACT</name>
<dbReference type="EMBL" id="QXIX01000048">
    <property type="protein sequence ID" value="RIE13085.1"/>
    <property type="molecule type" value="Genomic_DNA"/>
</dbReference>
<accession>A0A398DP36</accession>
<proteinExistence type="predicted"/>
<reference evidence="4 5" key="1">
    <citation type="submission" date="2018-09" db="EMBL/GenBank/DDBJ databases">
        <title>Discovery and Ecogenomic Context for Candidatus Cryosericales, a Global Caldiserica Order Active in Thawing Permafrost.</title>
        <authorList>
            <person name="Martinez M.A."/>
            <person name="Woodcroft B.J."/>
            <person name="Ignacio Espinoza J.C."/>
            <person name="Zayed A."/>
            <person name="Singleton C.M."/>
            <person name="Boyd J."/>
            <person name="Li Y.-F."/>
            <person name="Purvine S."/>
            <person name="Maughan H."/>
            <person name="Hodgkins S.B."/>
            <person name="Anderson D."/>
            <person name="Sederholm M."/>
            <person name="Temperton B."/>
            <person name="Saleska S.R."/>
            <person name="Tyson G.W."/>
            <person name="Rich V.I."/>
        </authorList>
    </citation>
    <scope>NUCLEOTIDE SEQUENCE [LARGE SCALE GENOMIC DNA]</scope>
    <source>
        <strain evidence="3 4">SMC2</strain>
        <strain evidence="2 5">SMC3</strain>
    </source>
</reference>
<dbReference type="PANTHER" id="PTHR36304">
    <property type="entry name" value="DOMAIN GTPASE-ACTIVATING PROTEIN, PUTATIVE-RELATED-RELATED"/>
    <property type="match status" value="1"/>
</dbReference>
<dbReference type="InterPro" id="IPR025497">
    <property type="entry name" value="PatA-like_N"/>
</dbReference>
<evidence type="ECO:0000313" key="2">
    <source>
        <dbReference type="EMBL" id="RIE13024.1"/>
    </source>
</evidence>
<evidence type="ECO:0000313" key="4">
    <source>
        <dbReference type="Proteomes" id="UP000265724"/>
    </source>
</evidence>
<sequence>MDMRHTLWNWGSRMLEGKFGNCQVDEVLQTIVQGKGTGRLNLEGTSIFGGRVQATFYIEDSRIVHVEVGIGTAYSSLVDLFSLREGNFSFASGETVKNRDQSVPVADIILQVTAALDEWNSMRQRLGSLDAVYALRADGATKDLTLTREQWQVMASLDGKASLREIARKTGKGSVAVSKALYGFIEAGLAAEVDVPAISQDAEREQLQRRGFFGLWSRK</sequence>
<comment type="caution">
    <text evidence="2">The sequence shown here is derived from an EMBL/GenBank/DDBJ whole genome shotgun (WGS) entry which is preliminary data.</text>
</comment>
<evidence type="ECO:0000313" key="5">
    <source>
        <dbReference type="Proteomes" id="UP000266042"/>
    </source>
</evidence>
<dbReference type="PANTHER" id="PTHR36304:SF4">
    <property type="entry name" value="DUF4388 DOMAIN-CONTAINING PROTEIN"/>
    <property type="match status" value="1"/>
</dbReference>
<dbReference type="AlphaFoldDB" id="A0A398DP36"/>
<organism evidence="2 5">
    <name type="scientific">Candidatus Cryosericum hinesii</name>
    <dbReference type="NCBI Taxonomy" id="2290915"/>
    <lineage>
        <taxon>Bacteria</taxon>
        <taxon>Pseudomonadati</taxon>
        <taxon>Caldisericota/Cryosericota group</taxon>
        <taxon>Candidatus Cryosericota</taxon>
        <taxon>Candidatus Cryosericia</taxon>
        <taxon>Candidatus Cryosericales</taxon>
        <taxon>Candidatus Cryosericaceae</taxon>
        <taxon>Candidatus Cryosericum</taxon>
    </lineage>
</organism>
<evidence type="ECO:0000259" key="1">
    <source>
        <dbReference type="Pfam" id="PF14332"/>
    </source>
</evidence>
<dbReference type="EMBL" id="QXIW01000027">
    <property type="protein sequence ID" value="RIE13024.1"/>
    <property type="molecule type" value="Genomic_DNA"/>
</dbReference>
<keyword evidence="4" id="KW-1185">Reference proteome</keyword>
<dbReference type="Pfam" id="PF14332">
    <property type="entry name" value="DUF4388"/>
    <property type="match status" value="1"/>
</dbReference>